<gene>
    <name evidence="3" type="ORF">R3Q59_39010</name>
</gene>
<keyword evidence="2 3" id="KW-0560">Oxidoreductase</keyword>
<accession>A0ABU4CTC0</accession>
<dbReference type="SUPFAM" id="SSF51735">
    <property type="entry name" value="NAD(P)-binding Rossmann-fold domains"/>
    <property type="match status" value="1"/>
</dbReference>
<dbReference type="Pfam" id="PF13561">
    <property type="entry name" value="adh_short_C2"/>
    <property type="match status" value="1"/>
</dbReference>
<comment type="caution">
    <text evidence="3">The sequence shown here is derived from an EMBL/GenBank/DDBJ whole genome shotgun (WGS) entry which is preliminary data.</text>
</comment>
<evidence type="ECO:0000313" key="3">
    <source>
        <dbReference type="EMBL" id="MDV6286478.1"/>
    </source>
</evidence>
<sequence length="254" mass="26290">MTGGGSGIGLATASRFAVEGASVYIVGRDESKLTQACQQLLDSRGVKVTPLTGDISDPASMAAAAAVVNDRETGVDVVINNAGLASPSTPADDDDFITDLRDRLSIDVIGTAVTTAAFVPFLRRGGSVLNMGSVYATTAAAGTASYSAAKSAIIGLTRTLAVELGPRGIRVNCVSPGWVDVPKWDDYFDEPTLRHLRGDFTRVPLRAAVTADEIAALYAFLAHEDAAAISGQDIVVDRGMSADLYVAQTVPGLA</sequence>
<evidence type="ECO:0000256" key="2">
    <source>
        <dbReference type="ARBA" id="ARBA00023002"/>
    </source>
</evidence>
<dbReference type="PROSITE" id="PS00061">
    <property type="entry name" value="ADH_SHORT"/>
    <property type="match status" value="1"/>
</dbReference>
<dbReference type="GO" id="GO:0016491">
    <property type="term" value="F:oxidoreductase activity"/>
    <property type="evidence" value="ECO:0007669"/>
    <property type="project" value="UniProtKB-KW"/>
</dbReference>
<dbReference type="PANTHER" id="PTHR24321:SF8">
    <property type="entry name" value="ESTRADIOL 17-BETA-DEHYDROGENASE 8-RELATED"/>
    <property type="match status" value="1"/>
</dbReference>
<proteinExistence type="inferred from homology"/>
<dbReference type="RefSeq" id="WP_317571512.1">
    <property type="nucleotide sequence ID" value="NZ_JAWLKA010000039.1"/>
</dbReference>
<dbReference type="EMBL" id="JAWLKA010000039">
    <property type="protein sequence ID" value="MDV6286478.1"/>
    <property type="molecule type" value="Genomic_DNA"/>
</dbReference>
<dbReference type="CDD" id="cd05233">
    <property type="entry name" value="SDR_c"/>
    <property type="match status" value="1"/>
</dbReference>
<dbReference type="PANTHER" id="PTHR24321">
    <property type="entry name" value="DEHYDROGENASES, SHORT CHAIN"/>
    <property type="match status" value="1"/>
</dbReference>
<dbReference type="PRINTS" id="PR00081">
    <property type="entry name" value="GDHRDH"/>
</dbReference>
<dbReference type="PRINTS" id="PR00080">
    <property type="entry name" value="SDRFAMILY"/>
</dbReference>
<dbReference type="EC" id="1.-.-.-" evidence="3"/>
<dbReference type="InterPro" id="IPR036291">
    <property type="entry name" value="NAD(P)-bd_dom_sf"/>
</dbReference>
<dbReference type="Proteomes" id="UP001185737">
    <property type="component" value="Unassembled WGS sequence"/>
</dbReference>
<organism evidence="3 4">
    <name type="scientific">Rhodococcus jostii</name>
    <dbReference type="NCBI Taxonomy" id="132919"/>
    <lineage>
        <taxon>Bacteria</taxon>
        <taxon>Bacillati</taxon>
        <taxon>Actinomycetota</taxon>
        <taxon>Actinomycetes</taxon>
        <taxon>Mycobacteriales</taxon>
        <taxon>Nocardiaceae</taxon>
        <taxon>Rhodococcus</taxon>
    </lineage>
</organism>
<keyword evidence="4" id="KW-1185">Reference proteome</keyword>
<evidence type="ECO:0000313" key="4">
    <source>
        <dbReference type="Proteomes" id="UP001185737"/>
    </source>
</evidence>
<comment type="similarity">
    <text evidence="1">Belongs to the short-chain dehydrogenases/reductases (SDR) family.</text>
</comment>
<protein>
    <submittedName>
        <fullName evidence="3">SDR family oxidoreductase</fullName>
        <ecNumber evidence="3">1.-.-.-</ecNumber>
    </submittedName>
</protein>
<evidence type="ECO:0000256" key="1">
    <source>
        <dbReference type="ARBA" id="ARBA00006484"/>
    </source>
</evidence>
<dbReference type="InterPro" id="IPR002347">
    <property type="entry name" value="SDR_fam"/>
</dbReference>
<dbReference type="InterPro" id="IPR020904">
    <property type="entry name" value="Sc_DH/Rdtase_CS"/>
</dbReference>
<reference evidence="3 4" key="1">
    <citation type="submission" date="2023-10" db="EMBL/GenBank/DDBJ databases">
        <title>Development of a sustainable strategy for remediation of hydrocarbon-contaminated territories based on the waste exchange concept.</title>
        <authorList>
            <person name="Krivoruchko A."/>
        </authorList>
    </citation>
    <scope>NUCLEOTIDE SEQUENCE [LARGE SCALE GENOMIC DNA]</scope>
    <source>
        <strain evidence="3 4">IEGM 60</strain>
    </source>
</reference>
<dbReference type="Gene3D" id="3.40.50.720">
    <property type="entry name" value="NAD(P)-binding Rossmann-like Domain"/>
    <property type="match status" value="1"/>
</dbReference>
<name>A0ABU4CTC0_RHOJO</name>